<keyword evidence="4 6" id="KW-1133">Transmembrane helix</keyword>
<gene>
    <name evidence="7" type="ORF">Moror_17009</name>
</gene>
<accession>V2WVH0</accession>
<evidence type="ECO:0000256" key="6">
    <source>
        <dbReference type="SAM" id="Phobius"/>
    </source>
</evidence>
<dbReference type="Pfam" id="PF25129">
    <property type="entry name" value="Pyr4-TMTC"/>
    <property type="match status" value="1"/>
</dbReference>
<evidence type="ECO:0000256" key="3">
    <source>
        <dbReference type="ARBA" id="ARBA00022692"/>
    </source>
</evidence>
<keyword evidence="8" id="KW-1185">Reference proteome</keyword>
<feature type="transmembrane region" description="Helical" evidence="6">
    <location>
        <begin position="54"/>
        <end position="72"/>
    </location>
</feature>
<organism evidence="7 8">
    <name type="scientific">Moniliophthora roreri (strain MCA 2997)</name>
    <name type="common">Cocoa frosty pod rot fungus</name>
    <name type="synonym">Crinipellis roreri</name>
    <dbReference type="NCBI Taxonomy" id="1381753"/>
    <lineage>
        <taxon>Eukaryota</taxon>
        <taxon>Fungi</taxon>
        <taxon>Dikarya</taxon>
        <taxon>Basidiomycota</taxon>
        <taxon>Agaricomycotina</taxon>
        <taxon>Agaricomycetes</taxon>
        <taxon>Agaricomycetidae</taxon>
        <taxon>Agaricales</taxon>
        <taxon>Marasmiineae</taxon>
        <taxon>Marasmiaceae</taxon>
        <taxon>Moniliophthora</taxon>
    </lineage>
</organism>
<sequence>MEVPMVFSEARTDDAPKNYSHRFAGCLNAACGMLWSSAYVLYVRQAHKDSSYGMPVFALCLNLAWEFVHTFVYPLHGIGRYIHFPWVFLDILLLVQTLKHGPEQWSHSSPIMAENFYVVVIICLFLALVAQWLFTHEFSKSNSCFWSAYLCQNILSWGSVWQLIARGHPSGHSIPIWWCRFLGSLAANLRYLYRVRAWPEKYAFLSSPLALWMLWAPCAADLLYPLAFQLVSRQPK</sequence>
<keyword evidence="5 6" id="KW-0472">Membrane</keyword>
<dbReference type="InterPro" id="IPR039020">
    <property type="entry name" value="PaxB-like"/>
</dbReference>
<dbReference type="PANTHER" id="PTHR42038">
    <property type="match status" value="1"/>
</dbReference>
<feature type="transmembrane region" description="Helical" evidence="6">
    <location>
        <begin position="213"/>
        <end position="231"/>
    </location>
</feature>
<dbReference type="Proteomes" id="UP000017559">
    <property type="component" value="Unassembled WGS sequence"/>
</dbReference>
<keyword evidence="3 6" id="KW-0812">Transmembrane</keyword>
<evidence type="ECO:0000313" key="7">
    <source>
        <dbReference type="EMBL" id="ESK84165.1"/>
    </source>
</evidence>
<dbReference type="GO" id="GO:0016829">
    <property type="term" value="F:lyase activity"/>
    <property type="evidence" value="ECO:0007669"/>
    <property type="project" value="InterPro"/>
</dbReference>
<proteinExistence type="inferred from homology"/>
<dbReference type="HOGENOM" id="CLU_087059_0_1_1"/>
<comment type="subcellular location">
    <subcellularLocation>
        <location evidence="1">Membrane</location>
        <topology evidence="1">Multi-pass membrane protein</topology>
    </subcellularLocation>
</comment>
<dbReference type="PANTHER" id="PTHR42038:SF2">
    <property type="entry name" value="TERPENE CYCLASE AUSL"/>
    <property type="match status" value="1"/>
</dbReference>
<dbReference type="GO" id="GO:0016020">
    <property type="term" value="C:membrane"/>
    <property type="evidence" value="ECO:0007669"/>
    <property type="project" value="UniProtKB-SubCell"/>
</dbReference>
<dbReference type="AlphaFoldDB" id="V2WVH0"/>
<feature type="transmembrane region" description="Helical" evidence="6">
    <location>
        <begin position="116"/>
        <end position="134"/>
    </location>
</feature>
<evidence type="ECO:0000256" key="2">
    <source>
        <dbReference type="ARBA" id="ARBA00006757"/>
    </source>
</evidence>
<comment type="caution">
    <text evidence="7">The sequence shown here is derived from an EMBL/GenBank/DDBJ whole genome shotgun (WGS) entry which is preliminary data.</text>
</comment>
<evidence type="ECO:0000256" key="5">
    <source>
        <dbReference type="ARBA" id="ARBA00023136"/>
    </source>
</evidence>
<name>V2WVH0_MONRO</name>
<dbReference type="EMBL" id="AWSO01001358">
    <property type="protein sequence ID" value="ESK84165.1"/>
    <property type="molecule type" value="Genomic_DNA"/>
</dbReference>
<evidence type="ECO:0000256" key="1">
    <source>
        <dbReference type="ARBA" id="ARBA00004141"/>
    </source>
</evidence>
<dbReference type="OrthoDB" id="3240792at2759"/>
<dbReference type="KEGG" id="mrr:Moror_17009"/>
<evidence type="ECO:0000313" key="8">
    <source>
        <dbReference type="Proteomes" id="UP000017559"/>
    </source>
</evidence>
<protein>
    <submittedName>
        <fullName evidence="7">Integral membrane protein</fullName>
    </submittedName>
</protein>
<reference evidence="7 8" key="1">
    <citation type="journal article" date="2014" name="BMC Genomics">
        <title>Genome and secretome analysis of the hemibiotrophic fungal pathogen, Moniliophthora roreri, which causes frosty pod rot disease of cacao: mechanisms of the biotrophic and necrotrophic phases.</title>
        <authorList>
            <person name="Meinhardt L.W."/>
            <person name="Costa G.G.L."/>
            <person name="Thomazella D.P.T."/>
            <person name="Teixeira P.J.P.L."/>
            <person name="Carazzolle M.F."/>
            <person name="Schuster S.C."/>
            <person name="Carlson J.E."/>
            <person name="Guiltinan M.J."/>
            <person name="Mieczkowski P."/>
            <person name="Farmer A."/>
            <person name="Ramaraj T."/>
            <person name="Crozier J."/>
            <person name="Davis R.E."/>
            <person name="Shao J."/>
            <person name="Melnick R.L."/>
            <person name="Pereira G.A.G."/>
            <person name="Bailey B.A."/>
        </authorList>
    </citation>
    <scope>NUCLEOTIDE SEQUENCE [LARGE SCALE GENOMIC DNA]</scope>
    <source>
        <strain evidence="7 8">MCA 2997</strain>
    </source>
</reference>
<comment type="similarity">
    <text evidence="2">Belongs to the paxB family.</text>
</comment>
<feature type="transmembrane region" description="Helical" evidence="6">
    <location>
        <begin position="20"/>
        <end position="42"/>
    </location>
</feature>
<evidence type="ECO:0000256" key="4">
    <source>
        <dbReference type="ARBA" id="ARBA00022989"/>
    </source>
</evidence>